<evidence type="ECO:0000256" key="1">
    <source>
        <dbReference type="SAM" id="SignalP"/>
    </source>
</evidence>
<dbReference type="AlphaFoldDB" id="A0A380CW95"/>
<name>A0A380CW95_SPHSI</name>
<accession>A0A380CW95</accession>
<dbReference type="PANTHER" id="PTHR15730:SF5">
    <property type="entry name" value="SI:CH211-210B2.2-RELATED"/>
    <property type="match status" value="1"/>
</dbReference>
<dbReference type="EC" id="3.4.24.76" evidence="3"/>
<sequence length="622" mass="68370">MKNRTTPVLLVMSGLLLGASLLSSCQKDILNAKPDENPTTMDMANTSTAAPTSPYYVLDSIGKPQQIFRETINSTTLKNRLKTSYEPTKILPTGYYVAPNQSFTITVNLQQGSTLPKVQVGTHSRNHDYSYNPPVYNLSAGSNTITANADGGIIWITYEQPTNATAAPGASALLSFSGNISRIPVYIKNSTTLSNWQNQLLTYNNATDVLMVGQNVYMVYAKNLHSSVSTQNNDLILNNADAVWDNHYTYAGLNNSSTQHTRPVIPHLMVQTEVPFGLYYAFFYRTAYANYDAHKVFGEDIVTNWGVWHEFGHLMQMQPIDWDGLGEVTVNIFSLKAERALGITPTRLTKDNVWPQVHTYLSSTGTKNFDSQGVWVKLAMFHQLWLAYGDSFYTNLYRSVREDTGAYSSSDAKKKNFILKACQQSGYNLTSFFQAWGIQDNSLNIYNAVAALNLPSPSYDLSQLTDSYTPGQTLIENGSIYQIVSAVNNSSVVDVNSHTPANSTPVTLWSRNNPASNNQKFLARKVSGNQYVFKSMADTTKVLDVQGGGSADGTTIIVYGYHGGNAQRWDVADAGAGYVYLKSGVGANKSLDVKNGATANGTLMQIWTSGTGNSQKFKLIKQ</sequence>
<dbReference type="Gene3D" id="2.80.10.50">
    <property type="match status" value="2"/>
</dbReference>
<dbReference type="SMART" id="SM00458">
    <property type="entry name" value="RICIN"/>
    <property type="match status" value="1"/>
</dbReference>
<dbReference type="InterPro" id="IPR000772">
    <property type="entry name" value="Ricin_B_lectin"/>
</dbReference>
<dbReference type="Proteomes" id="UP000254893">
    <property type="component" value="Unassembled WGS sequence"/>
</dbReference>
<dbReference type="InterPro" id="IPR035992">
    <property type="entry name" value="Ricin_B-like_lectins"/>
</dbReference>
<dbReference type="EMBL" id="UGYW01000002">
    <property type="protein sequence ID" value="SUJ29103.1"/>
    <property type="molecule type" value="Genomic_DNA"/>
</dbReference>
<proteinExistence type="predicted"/>
<dbReference type="Gene3D" id="1.10.390.30">
    <property type="entry name" value="Peptidase M60, enhancin-like domain 3"/>
    <property type="match status" value="1"/>
</dbReference>
<dbReference type="RefSeq" id="WP_115171721.1">
    <property type="nucleotide sequence ID" value="NZ_UGYW01000002.1"/>
</dbReference>
<feature type="domain" description="Peptidase M60" evidence="2">
    <location>
        <begin position="88"/>
        <end position="389"/>
    </location>
</feature>
<organism evidence="3 4">
    <name type="scientific">Sphingobacterium spiritivorum</name>
    <name type="common">Flavobacterium spiritivorum</name>
    <dbReference type="NCBI Taxonomy" id="258"/>
    <lineage>
        <taxon>Bacteria</taxon>
        <taxon>Pseudomonadati</taxon>
        <taxon>Bacteroidota</taxon>
        <taxon>Sphingobacteriia</taxon>
        <taxon>Sphingobacteriales</taxon>
        <taxon>Sphingobacteriaceae</taxon>
        <taxon>Sphingobacterium</taxon>
    </lineage>
</organism>
<keyword evidence="1" id="KW-0732">Signal</keyword>
<dbReference type="InterPro" id="IPR042279">
    <property type="entry name" value="Pep_M60_3"/>
</dbReference>
<evidence type="ECO:0000313" key="4">
    <source>
        <dbReference type="Proteomes" id="UP000254893"/>
    </source>
</evidence>
<dbReference type="PROSITE" id="PS51257">
    <property type="entry name" value="PROKAR_LIPOPROTEIN"/>
    <property type="match status" value="1"/>
</dbReference>
<dbReference type="InterPro" id="IPR031161">
    <property type="entry name" value="Peptidase_M60_dom"/>
</dbReference>
<dbReference type="Gene3D" id="2.60.120.1250">
    <property type="entry name" value="Peptidase M60, enhancin-like domain 1"/>
    <property type="match status" value="1"/>
</dbReference>
<dbReference type="PROSITE" id="PS51723">
    <property type="entry name" value="PEPTIDASE_M60"/>
    <property type="match status" value="1"/>
</dbReference>
<dbReference type="Pfam" id="PF14200">
    <property type="entry name" value="RicinB_lectin_2"/>
    <property type="match status" value="1"/>
</dbReference>
<gene>
    <name evidence="3" type="ORF">NCTC11388_04529</name>
</gene>
<feature type="chain" id="PRO_5016664629" evidence="1">
    <location>
        <begin position="25"/>
        <end position="622"/>
    </location>
</feature>
<feature type="signal peptide" evidence="1">
    <location>
        <begin position="1"/>
        <end position="24"/>
    </location>
</feature>
<evidence type="ECO:0000259" key="2">
    <source>
        <dbReference type="PROSITE" id="PS51723"/>
    </source>
</evidence>
<reference evidence="3 4" key="1">
    <citation type="submission" date="2018-06" db="EMBL/GenBank/DDBJ databases">
        <authorList>
            <consortium name="Pathogen Informatics"/>
            <person name="Doyle S."/>
        </authorList>
    </citation>
    <scope>NUCLEOTIDE SEQUENCE [LARGE SCALE GENOMIC DNA]</scope>
    <source>
        <strain evidence="3 4">NCTC11388</strain>
    </source>
</reference>
<dbReference type="InterPro" id="IPR051244">
    <property type="entry name" value="TCAF"/>
</dbReference>
<protein>
    <submittedName>
        <fullName evidence="3">Flavastacin</fullName>
        <ecNumber evidence="3">3.4.24.76</ecNumber>
    </submittedName>
</protein>
<keyword evidence="3" id="KW-0378">Hydrolase</keyword>
<dbReference type="Pfam" id="PF13402">
    <property type="entry name" value="Peptidase_M60"/>
    <property type="match status" value="1"/>
</dbReference>
<dbReference type="Pfam" id="PF17291">
    <property type="entry name" value="M60-like_N"/>
    <property type="match status" value="1"/>
</dbReference>
<dbReference type="Gene3D" id="3.40.390.80">
    <property type="entry name" value="Peptidase M60, enhancin-like domain 2"/>
    <property type="match status" value="1"/>
</dbReference>
<dbReference type="CDD" id="cd00161">
    <property type="entry name" value="beta-trefoil_Ricin-like"/>
    <property type="match status" value="1"/>
</dbReference>
<dbReference type="GO" id="GO:0016787">
    <property type="term" value="F:hydrolase activity"/>
    <property type="evidence" value="ECO:0007669"/>
    <property type="project" value="UniProtKB-KW"/>
</dbReference>
<dbReference type="SMART" id="SM01276">
    <property type="entry name" value="M60-like"/>
    <property type="match status" value="1"/>
</dbReference>
<dbReference type="SUPFAM" id="SSF50370">
    <property type="entry name" value="Ricin B-like lectins"/>
    <property type="match status" value="1"/>
</dbReference>
<dbReference type="InterPro" id="IPR035423">
    <property type="entry name" value="M60-like_N"/>
</dbReference>
<dbReference type="PANTHER" id="PTHR15730">
    <property type="entry name" value="EXPERIMENTAL AUTOIMMUNE PROSTATITIS ANTIGEN 2-RELATED"/>
    <property type="match status" value="1"/>
</dbReference>
<evidence type="ECO:0000313" key="3">
    <source>
        <dbReference type="EMBL" id="SUJ29103.1"/>
    </source>
</evidence>
<dbReference type="PROSITE" id="PS50231">
    <property type="entry name" value="RICIN_B_LECTIN"/>
    <property type="match status" value="1"/>
</dbReference>